<evidence type="ECO:0000256" key="2">
    <source>
        <dbReference type="ARBA" id="ARBA00022525"/>
    </source>
</evidence>
<feature type="domain" description="Thyroglobulin type-1" evidence="11">
    <location>
        <begin position="166"/>
        <end position="224"/>
    </location>
</feature>
<feature type="compositionally biased region" description="Low complexity" evidence="9">
    <location>
        <begin position="226"/>
        <end position="237"/>
    </location>
</feature>
<evidence type="ECO:0000256" key="1">
    <source>
        <dbReference type="ARBA" id="ARBA00004613"/>
    </source>
</evidence>
<feature type="region of interest" description="Disordered" evidence="9">
    <location>
        <begin position="525"/>
        <end position="544"/>
    </location>
</feature>
<dbReference type="PANTHER" id="PTHR12352">
    <property type="entry name" value="SECRETED MODULAR CALCIUM-BINDING PROTEIN"/>
    <property type="match status" value="1"/>
</dbReference>
<dbReference type="Pfam" id="PF10591">
    <property type="entry name" value="SPARC_Ca_bdg"/>
    <property type="match status" value="2"/>
</dbReference>
<dbReference type="InterPro" id="IPR011992">
    <property type="entry name" value="EF-hand-dom_pair"/>
</dbReference>
<feature type="compositionally biased region" description="Basic residues" evidence="9">
    <location>
        <begin position="238"/>
        <end position="258"/>
    </location>
</feature>
<feature type="disulfide bond" evidence="8">
    <location>
        <begin position="195"/>
        <end position="202"/>
    </location>
</feature>
<dbReference type="InterPro" id="IPR002350">
    <property type="entry name" value="Kazal_dom"/>
</dbReference>
<dbReference type="EMBL" id="KQ976723">
    <property type="protein sequence ID" value="KYM76660.1"/>
    <property type="molecule type" value="Genomic_DNA"/>
</dbReference>
<feature type="domain" description="EF-hand" evidence="10">
    <location>
        <begin position="293"/>
        <end position="328"/>
    </location>
</feature>
<keyword evidence="2" id="KW-0964">Secreted</keyword>
<accession>A0A151HYL0</accession>
<dbReference type="GO" id="GO:0005615">
    <property type="term" value="C:extracellular space"/>
    <property type="evidence" value="ECO:0007669"/>
    <property type="project" value="TreeGrafter"/>
</dbReference>
<protein>
    <submittedName>
        <fullName evidence="13">SPARC-related modular calcium-binding protein 1</fullName>
    </submittedName>
</protein>
<evidence type="ECO:0000256" key="4">
    <source>
        <dbReference type="ARBA" id="ARBA00022737"/>
    </source>
</evidence>
<dbReference type="CDD" id="cd16234">
    <property type="entry name" value="EFh_SPARC_SMOC"/>
    <property type="match status" value="2"/>
</dbReference>
<evidence type="ECO:0000256" key="8">
    <source>
        <dbReference type="PROSITE-ProRule" id="PRU00500"/>
    </source>
</evidence>
<feature type="disulfide bond" evidence="8">
    <location>
        <begin position="204"/>
        <end position="224"/>
    </location>
</feature>
<evidence type="ECO:0000256" key="7">
    <source>
        <dbReference type="ARBA" id="ARBA00023180"/>
    </source>
</evidence>
<evidence type="ECO:0000256" key="3">
    <source>
        <dbReference type="ARBA" id="ARBA00022729"/>
    </source>
</evidence>
<evidence type="ECO:0000313" key="13">
    <source>
        <dbReference type="EMBL" id="KYM76660.1"/>
    </source>
</evidence>
<sequence length="686" mass="79056">MYWAEEGQQLVYITPILLEKRPAICHDRRNPSVTALKLMRFIYLSDYEALEQHLYKLHTYATMVPSVLLIDELDDYLLSDEAPGDNNSCIAKICALILHSMNLCSRILEKNEECRKRIAECTMNGGGSTPVCGSDGVTYSNQCQVISKQCQGVSVLIKHTGPCPETPACFSARLTARHGVRPACRDDGTYAPVQCHAETEYCWCVTPQGRPLPDTTVRYKKPRCLRAGSRSAASTRSGQRRRSPTRKQRRQYVSNRHRNTCDRTEKSKFNGNLIENFKIEYRRTNISAEDDKNVERVLSWKFLKLDQNADGYLDKTEYKELRRLAKKAVRPKKCARTFARTCDLNRDLKLSKQEWGACLANDFTRENNRLGSCPLLVSVFMLPHIVYCHLHRFFIRNQILIRSPAIGSPIQSLPFNDDHSDTKEESDVIIYISSSTRNLHSLSPIDNSTPYIDTVQVMYHNVSKQVPMYLNTNDCISDRRSVLEDQKRENLYVPQCMSDGRYHRVQCYSGYCWCVYQDTGKPIPGTSSKDRTPNCNPVPTPSRPMKGCPELKKQLFLRDLMTLMQEKMEASNIDSNETTVKWQASKEERIATWHFVMLDKNKNKVLEKKEWKNFRTMVANNRQLRRCGKKLPRYCDINNDRRISMTEWLSCLNAQRPTIGNDPEKPLTIPKRIGPNPLDQFLNDDD</sequence>
<keyword evidence="7" id="KW-0325">Glycoprotein</keyword>
<keyword evidence="6 8" id="KW-1015">Disulfide bond</keyword>
<dbReference type="Pfam" id="PF00086">
    <property type="entry name" value="Thyroglobulin_1"/>
    <property type="match status" value="2"/>
</dbReference>
<dbReference type="PROSITE" id="PS50222">
    <property type="entry name" value="EF_HAND_2"/>
    <property type="match status" value="1"/>
</dbReference>
<dbReference type="InterPro" id="IPR019577">
    <property type="entry name" value="SPARC/Testican_Ca-bd-dom"/>
</dbReference>
<evidence type="ECO:0000256" key="5">
    <source>
        <dbReference type="ARBA" id="ARBA00022837"/>
    </source>
</evidence>
<dbReference type="Gene3D" id="3.30.60.30">
    <property type="match status" value="1"/>
</dbReference>
<keyword evidence="5" id="KW-0106">Calcium</keyword>
<comment type="caution">
    <text evidence="8">Lacks conserved residue(s) required for the propagation of feature annotation.</text>
</comment>
<feature type="domain" description="Thyroglobulin type-1" evidence="11">
    <location>
        <begin position="472"/>
        <end position="535"/>
    </location>
</feature>
<dbReference type="InterPro" id="IPR051950">
    <property type="entry name" value="Dev_reg/Prot_inhib"/>
</dbReference>
<evidence type="ECO:0000259" key="11">
    <source>
        <dbReference type="PROSITE" id="PS51162"/>
    </source>
</evidence>
<evidence type="ECO:0000256" key="6">
    <source>
        <dbReference type="ARBA" id="ARBA00023157"/>
    </source>
</evidence>
<evidence type="ECO:0000259" key="12">
    <source>
        <dbReference type="PROSITE" id="PS51465"/>
    </source>
</evidence>
<dbReference type="Pfam" id="PF07648">
    <property type="entry name" value="Kazal_2"/>
    <property type="match status" value="1"/>
</dbReference>
<dbReference type="PROSITE" id="PS51465">
    <property type="entry name" value="KAZAL_2"/>
    <property type="match status" value="1"/>
</dbReference>
<dbReference type="Proteomes" id="UP000078540">
    <property type="component" value="Unassembled WGS sequence"/>
</dbReference>
<dbReference type="PANTHER" id="PTHR12352:SF30">
    <property type="entry name" value="FI05255P"/>
    <property type="match status" value="1"/>
</dbReference>
<dbReference type="AlphaFoldDB" id="A0A151HYL0"/>
<comment type="subcellular location">
    <subcellularLocation>
        <location evidence="1">Secreted</location>
    </subcellularLocation>
</comment>
<dbReference type="InterPro" id="IPR000716">
    <property type="entry name" value="Thyroglobulin_1"/>
</dbReference>
<feature type="region of interest" description="Disordered" evidence="9">
    <location>
        <begin position="226"/>
        <end position="259"/>
    </location>
</feature>
<proteinExistence type="predicted"/>
<dbReference type="InterPro" id="IPR036058">
    <property type="entry name" value="Kazal_dom_sf"/>
</dbReference>
<dbReference type="PROSITE" id="PS51162">
    <property type="entry name" value="THYROGLOBULIN_1_2"/>
    <property type="match status" value="2"/>
</dbReference>
<dbReference type="SUPFAM" id="SSF47473">
    <property type="entry name" value="EF-hand"/>
    <property type="match status" value="2"/>
</dbReference>
<dbReference type="CDD" id="cd00191">
    <property type="entry name" value="TY"/>
    <property type="match status" value="2"/>
</dbReference>
<dbReference type="GO" id="GO:0030198">
    <property type="term" value="P:extracellular matrix organization"/>
    <property type="evidence" value="ECO:0007669"/>
    <property type="project" value="TreeGrafter"/>
</dbReference>
<dbReference type="Gene3D" id="1.10.238.10">
    <property type="entry name" value="EF-hand"/>
    <property type="match status" value="2"/>
</dbReference>
<evidence type="ECO:0000313" key="14">
    <source>
        <dbReference type="Proteomes" id="UP000078540"/>
    </source>
</evidence>
<keyword evidence="4" id="KW-0677">Repeat</keyword>
<dbReference type="SUPFAM" id="SSF100895">
    <property type="entry name" value="Kazal-type serine protease inhibitors"/>
    <property type="match status" value="1"/>
</dbReference>
<dbReference type="SMART" id="SM00280">
    <property type="entry name" value="KAZAL"/>
    <property type="match status" value="1"/>
</dbReference>
<name>A0A151HYL0_9HYME</name>
<feature type="domain" description="Kazal-like" evidence="12">
    <location>
        <begin position="108"/>
        <end position="165"/>
    </location>
</feature>
<gene>
    <name evidence="13" type="ORF">ALC53_12898</name>
</gene>
<dbReference type="GO" id="GO:0050840">
    <property type="term" value="F:extracellular matrix binding"/>
    <property type="evidence" value="ECO:0007669"/>
    <property type="project" value="TreeGrafter"/>
</dbReference>
<reference evidence="13 14" key="1">
    <citation type="submission" date="2015-09" db="EMBL/GenBank/DDBJ databases">
        <title>Atta colombica WGS genome.</title>
        <authorList>
            <person name="Nygaard S."/>
            <person name="Hu H."/>
            <person name="Boomsma J."/>
            <person name="Zhang G."/>
        </authorList>
    </citation>
    <scope>NUCLEOTIDE SEQUENCE [LARGE SCALE GENOMIC DNA]</scope>
    <source>
        <strain evidence="13">Treedump-2</strain>
        <tissue evidence="13">Whole body</tissue>
    </source>
</reference>
<dbReference type="PROSITE" id="PS00484">
    <property type="entry name" value="THYROGLOBULIN_1_1"/>
    <property type="match status" value="1"/>
</dbReference>
<dbReference type="InterPro" id="IPR002048">
    <property type="entry name" value="EF_hand_dom"/>
</dbReference>
<organism evidence="13 14">
    <name type="scientific">Atta colombica</name>
    <dbReference type="NCBI Taxonomy" id="520822"/>
    <lineage>
        <taxon>Eukaryota</taxon>
        <taxon>Metazoa</taxon>
        <taxon>Ecdysozoa</taxon>
        <taxon>Arthropoda</taxon>
        <taxon>Hexapoda</taxon>
        <taxon>Insecta</taxon>
        <taxon>Pterygota</taxon>
        <taxon>Neoptera</taxon>
        <taxon>Endopterygota</taxon>
        <taxon>Hymenoptera</taxon>
        <taxon>Apocrita</taxon>
        <taxon>Aculeata</taxon>
        <taxon>Formicoidea</taxon>
        <taxon>Formicidae</taxon>
        <taxon>Myrmicinae</taxon>
        <taxon>Atta</taxon>
    </lineage>
</organism>
<dbReference type="GO" id="GO:0008201">
    <property type="term" value="F:heparin binding"/>
    <property type="evidence" value="ECO:0007669"/>
    <property type="project" value="TreeGrafter"/>
</dbReference>
<dbReference type="PROSITE" id="PS00018">
    <property type="entry name" value="EF_HAND_1"/>
    <property type="match status" value="3"/>
</dbReference>
<feature type="region of interest" description="Disordered" evidence="9">
    <location>
        <begin position="659"/>
        <end position="686"/>
    </location>
</feature>
<dbReference type="InterPro" id="IPR036857">
    <property type="entry name" value="Thyroglobulin_1_sf"/>
</dbReference>
<dbReference type="SUPFAM" id="SSF57610">
    <property type="entry name" value="Thyroglobulin type-1 domain"/>
    <property type="match status" value="2"/>
</dbReference>
<evidence type="ECO:0000259" key="10">
    <source>
        <dbReference type="PROSITE" id="PS50222"/>
    </source>
</evidence>
<dbReference type="Gene3D" id="4.10.800.10">
    <property type="entry name" value="Thyroglobulin type-1"/>
    <property type="match status" value="2"/>
</dbReference>
<dbReference type="InterPro" id="IPR018247">
    <property type="entry name" value="EF_Hand_1_Ca_BS"/>
</dbReference>
<dbReference type="STRING" id="520822.A0A151HYL0"/>
<dbReference type="SMART" id="SM00211">
    <property type="entry name" value="TY"/>
    <property type="match status" value="2"/>
</dbReference>
<dbReference type="CDD" id="cd00104">
    <property type="entry name" value="KAZAL_FS"/>
    <property type="match status" value="1"/>
</dbReference>
<keyword evidence="14" id="KW-1185">Reference proteome</keyword>
<dbReference type="GO" id="GO:0005509">
    <property type="term" value="F:calcium ion binding"/>
    <property type="evidence" value="ECO:0007669"/>
    <property type="project" value="InterPro"/>
</dbReference>
<keyword evidence="3" id="KW-0732">Signal</keyword>
<evidence type="ECO:0000256" key="9">
    <source>
        <dbReference type="SAM" id="MobiDB-lite"/>
    </source>
</evidence>
<dbReference type="GO" id="GO:0005604">
    <property type="term" value="C:basement membrane"/>
    <property type="evidence" value="ECO:0007669"/>
    <property type="project" value="TreeGrafter"/>
</dbReference>